<dbReference type="PROSITE" id="PS01124">
    <property type="entry name" value="HTH_ARAC_FAMILY_2"/>
    <property type="match status" value="1"/>
</dbReference>
<proteinExistence type="predicted"/>
<gene>
    <name evidence="6" type="ORF">BWR60_17335</name>
</gene>
<dbReference type="InterPro" id="IPR018060">
    <property type="entry name" value="HTH_AraC"/>
</dbReference>
<organism evidence="6 7">
    <name type="scientific">Inquilinus limosus</name>
    <dbReference type="NCBI Taxonomy" id="171674"/>
    <lineage>
        <taxon>Bacteria</taxon>
        <taxon>Pseudomonadati</taxon>
        <taxon>Pseudomonadota</taxon>
        <taxon>Alphaproteobacteria</taxon>
        <taxon>Rhodospirillales</taxon>
        <taxon>Rhodospirillaceae</taxon>
        <taxon>Inquilinus</taxon>
    </lineage>
</organism>
<dbReference type="SUPFAM" id="SSF46689">
    <property type="entry name" value="Homeodomain-like"/>
    <property type="match status" value="2"/>
</dbReference>
<evidence type="ECO:0000313" key="7">
    <source>
        <dbReference type="Proteomes" id="UP000196655"/>
    </source>
</evidence>
<protein>
    <recommendedName>
        <fullName evidence="5">HTH araC/xylS-type domain-containing protein</fullName>
    </recommendedName>
</protein>
<dbReference type="InterPro" id="IPR011051">
    <property type="entry name" value="RmlC_Cupin_sf"/>
</dbReference>
<dbReference type="OrthoDB" id="9802263at2"/>
<dbReference type="STRING" id="1122125.GCA_000423185_05777"/>
<dbReference type="SMART" id="SM00342">
    <property type="entry name" value="HTH_ARAC"/>
    <property type="match status" value="1"/>
</dbReference>
<dbReference type="Proteomes" id="UP000196655">
    <property type="component" value="Unassembled WGS sequence"/>
</dbReference>
<dbReference type="InterPro" id="IPR003313">
    <property type="entry name" value="AraC-bd"/>
</dbReference>
<dbReference type="GO" id="GO:0003700">
    <property type="term" value="F:DNA-binding transcription factor activity"/>
    <property type="evidence" value="ECO:0007669"/>
    <property type="project" value="InterPro"/>
</dbReference>
<evidence type="ECO:0000256" key="4">
    <source>
        <dbReference type="SAM" id="MobiDB-lite"/>
    </source>
</evidence>
<dbReference type="InterPro" id="IPR009057">
    <property type="entry name" value="Homeodomain-like_sf"/>
</dbReference>
<evidence type="ECO:0000313" key="6">
    <source>
        <dbReference type="EMBL" id="OWJ65981.1"/>
    </source>
</evidence>
<dbReference type="AlphaFoldDB" id="A0A211ZL29"/>
<reference evidence="7" key="1">
    <citation type="submission" date="2017-05" db="EMBL/GenBank/DDBJ databases">
        <authorList>
            <person name="Macchi M."/>
            <person name="Festa S."/>
            <person name="Coppotelli B.M."/>
            <person name="Morelli I.S."/>
        </authorList>
    </citation>
    <scope>NUCLEOTIDE SEQUENCE [LARGE SCALE GENOMIC DNA]</scope>
    <source>
        <strain evidence="7">I</strain>
    </source>
</reference>
<evidence type="ECO:0000256" key="1">
    <source>
        <dbReference type="ARBA" id="ARBA00023015"/>
    </source>
</evidence>
<dbReference type="PANTHER" id="PTHR43280:SF27">
    <property type="entry name" value="TRANSCRIPTIONAL REGULATOR MTLR"/>
    <property type="match status" value="1"/>
</dbReference>
<keyword evidence="3" id="KW-0804">Transcription</keyword>
<dbReference type="Gene3D" id="1.10.10.60">
    <property type="entry name" value="Homeodomain-like"/>
    <property type="match status" value="1"/>
</dbReference>
<name>A0A211ZL29_9PROT</name>
<dbReference type="InterPro" id="IPR014710">
    <property type="entry name" value="RmlC-like_jellyroll"/>
</dbReference>
<keyword evidence="7" id="KW-1185">Reference proteome</keyword>
<dbReference type="GO" id="GO:0043565">
    <property type="term" value="F:sequence-specific DNA binding"/>
    <property type="evidence" value="ECO:0007669"/>
    <property type="project" value="InterPro"/>
</dbReference>
<dbReference type="PANTHER" id="PTHR43280">
    <property type="entry name" value="ARAC-FAMILY TRANSCRIPTIONAL REGULATOR"/>
    <property type="match status" value="1"/>
</dbReference>
<dbReference type="SUPFAM" id="SSF51182">
    <property type="entry name" value="RmlC-like cupins"/>
    <property type="match status" value="1"/>
</dbReference>
<dbReference type="InterPro" id="IPR018062">
    <property type="entry name" value="HTH_AraC-typ_CS"/>
</dbReference>
<evidence type="ECO:0000256" key="2">
    <source>
        <dbReference type="ARBA" id="ARBA00023125"/>
    </source>
</evidence>
<dbReference type="Pfam" id="PF02311">
    <property type="entry name" value="AraC_binding"/>
    <property type="match status" value="1"/>
</dbReference>
<evidence type="ECO:0000259" key="5">
    <source>
        <dbReference type="PROSITE" id="PS01124"/>
    </source>
</evidence>
<dbReference type="Pfam" id="PF12833">
    <property type="entry name" value="HTH_18"/>
    <property type="match status" value="1"/>
</dbReference>
<feature type="compositionally biased region" description="Polar residues" evidence="4">
    <location>
        <begin position="1"/>
        <end position="12"/>
    </location>
</feature>
<accession>A0A211ZL29</accession>
<dbReference type="PROSITE" id="PS00041">
    <property type="entry name" value="HTH_ARAC_FAMILY_1"/>
    <property type="match status" value="1"/>
</dbReference>
<feature type="region of interest" description="Disordered" evidence="4">
    <location>
        <begin position="1"/>
        <end position="36"/>
    </location>
</feature>
<dbReference type="EMBL" id="NHON01000030">
    <property type="protein sequence ID" value="OWJ65981.1"/>
    <property type="molecule type" value="Genomic_DNA"/>
</dbReference>
<sequence length="302" mass="32908">MSSRSGTNSSGILRSPMSRAQTARIPRLPGHSERAVSADSRREVLVMRRAHQHSQIELNLMLAGAATYLFNGRRVTIGAGDFVFFWGAIPHQTIEVSSPASFVCLYLPIEMFLSAALGPRLKSAVLGGGLIGDRAPLPFDAAQFEHWHGELNRGDERITALVRQEIEQRLRRSDLCGWEVLSDTGDGAAAAEGRHAKVWAMAGFIAAHAGDPISVADVAASVCLHPNYAMAIFREALGMSIGGYLTRQRLYVAQALLLSTDTDIVTIAFEAGFGSVSRFYEAFGRHFAMPPRQYRMLYRGGG</sequence>
<keyword evidence="1" id="KW-0805">Transcription regulation</keyword>
<evidence type="ECO:0000256" key="3">
    <source>
        <dbReference type="ARBA" id="ARBA00023163"/>
    </source>
</evidence>
<comment type="caution">
    <text evidence="6">The sequence shown here is derived from an EMBL/GenBank/DDBJ whole genome shotgun (WGS) entry which is preliminary data.</text>
</comment>
<dbReference type="Gene3D" id="2.60.120.10">
    <property type="entry name" value="Jelly Rolls"/>
    <property type="match status" value="1"/>
</dbReference>
<keyword evidence="2" id="KW-0238">DNA-binding</keyword>
<feature type="domain" description="HTH araC/xylS-type" evidence="5">
    <location>
        <begin position="199"/>
        <end position="297"/>
    </location>
</feature>